<organism evidence="2">
    <name type="scientific">marine sediment metagenome</name>
    <dbReference type="NCBI Taxonomy" id="412755"/>
    <lineage>
        <taxon>unclassified sequences</taxon>
        <taxon>metagenomes</taxon>
        <taxon>ecological metagenomes</taxon>
    </lineage>
</organism>
<dbReference type="AlphaFoldDB" id="X1JPA5"/>
<evidence type="ECO:0000256" key="1">
    <source>
        <dbReference type="SAM" id="Coils"/>
    </source>
</evidence>
<name>X1JPA5_9ZZZZ</name>
<evidence type="ECO:0008006" key="3">
    <source>
        <dbReference type="Google" id="ProtNLM"/>
    </source>
</evidence>
<gene>
    <name evidence="2" type="ORF">S03H2_66364</name>
</gene>
<protein>
    <recommendedName>
        <fullName evidence="3">Peptidoglycan binding-like domain-containing protein</fullName>
    </recommendedName>
</protein>
<feature type="coiled-coil region" evidence="1">
    <location>
        <begin position="5"/>
        <end position="39"/>
    </location>
</feature>
<accession>X1JPA5</accession>
<sequence length="131" mass="14959">SKMTKEEILVKISEIEELLEQLKEQLVQIKSEEDKSSSLPFACARVFEENLFYGLRNDARVRCLQEFLKSQGPEIYPEGLVTGNFLSLTKAAVIRFQEKYADEILAPWEIEKGTGFVGETTRAKINEILSQ</sequence>
<evidence type="ECO:0000313" key="2">
    <source>
        <dbReference type="EMBL" id="GAH80099.1"/>
    </source>
</evidence>
<keyword evidence="1" id="KW-0175">Coiled coil</keyword>
<dbReference type="InterPro" id="IPR036366">
    <property type="entry name" value="PGBDSf"/>
</dbReference>
<reference evidence="2" key="1">
    <citation type="journal article" date="2014" name="Front. Microbiol.">
        <title>High frequency of phylogenetically diverse reductive dehalogenase-homologous genes in deep subseafloor sedimentary metagenomes.</title>
        <authorList>
            <person name="Kawai M."/>
            <person name="Futagami T."/>
            <person name="Toyoda A."/>
            <person name="Takaki Y."/>
            <person name="Nishi S."/>
            <person name="Hori S."/>
            <person name="Arai W."/>
            <person name="Tsubouchi T."/>
            <person name="Morono Y."/>
            <person name="Uchiyama I."/>
            <person name="Ito T."/>
            <person name="Fujiyama A."/>
            <person name="Inagaki F."/>
            <person name="Takami H."/>
        </authorList>
    </citation>
    <scope>NUCLEOTIDE SEQUENCE</scope>
    <source>
        <strain evidence="2">Expedition CK06-06</strain>
    </source>
</reference>
<feature type="non-terminal residue" evidence="2">
    <location>
        <position position="1"/>
    </location>
</feature>
<proteinExistence type="predicted"/>
<dbReference type="EMBL" id="BARU01043322">
    <property type="protein sequence ID" value="GAH80099.1"/>
    <property type="molecule type" value="Genomic_DNA"/>
</dbReference>
<dbReference type="Gene3D" id="1.10.101.10">
    <property type="entry name" value="PGBD-like superfamily/PGBD"/>
    <property type="match status" value="1"/>
</dbReference>
<comment type="caution">
    <text evidence="2">The sequence shown here is derived from an EMBL/GenBank/DDBJ whole genome shotgun (WGS) entry which is preliminary data.</text>
</comment>